<keyword evidence="2" id="KW-1185">Reference proteome</keyword>
<reference evidence="1" key="2">
    <citation type="submission" date="2020-11" db="EMBL/GenBank/DDBJ databases">
        <authorList>
            <person name="McCartney M.A."/>
            <person name="Auch B."/>
            <person name="Kono T."/>
            <person name="Mallez S."/>
            <person name="Becker A."/>
            <person name="Gohl D.M."/>
            <person name="Silverstein K.A.T."/>
            <person name="Koren S."/>
            <person name="Bechman K.B."/>
            <person name="Herman A."/>
            <person name="Abrahante J.E."/>
            <person name="Garbe J."/>
        </authorList>
    </citation>
    <scope>NUCLEOTIDE SEQUENCE</scope>
    <source>
        <strain evidence="1">Duluth1</strain>
        <tissue evidence="1">Whole animal</tissue>
    </source>
</reference>
<evidence type="ECO:0000313" key="2">
    <source>
        <dbReference type="Proteomes" id="UP000828390"/>
    </source>
</evidence>
<dbReference type="EMBL" id="JAIWYP010000014">
    <property type="protein sequence ID" value="KAH3708229.1"/>
    <property type="molecule type" value="Genomic_DNA"/>
</dbReference>
<gene>
    <name evidence="1" type="ORF">DPMN_067673</name>
</gene>
<sequence length="77" mass="9248">MGNYIAAIVHTFVQQRRVLHHLGTTEKMFLIYIRRITTNQKITTNLQLIFHYQYQQQREQPPVLVETLRCHQNTVIL</sequence>
<protein>
    <submittedName>
        <fullName evidence="1">Uncharacterized protein</fullName>
    </submittedName>
</protein>
<proteinExistence type="predicted"/>
<dbReference type="Proteomes" id="UP000828390">
    <property type="component" value="Unassembled WGS sequence"/>
</dbReference>
<dbReference type="AlphaFoldDB" id="A0A9D4BTM8"/>
<name>A0A9D4BTM8_DREPO</name>
<accession>A0A9D4BTM8</accession>
<organism evidence="1 2">
    <name type="scientific">Dreissena polymorpha</name>
    <name type="common">Zebra mussel</name>
    <name type="synonym">Mytilus polymorpha</name>
    <dbReference type="NCBI Taxonomy" id="45954"/>
    <lineage>
        <taxon>Eukaryota</taxon>
        <taxon>Metazoa</taxon>
        <taxon>Spiralia</taxon>
        <taxon>Lophotrochozoa</taxon>
        <taxon>Mollusca</taxon>
        <taxon>Bivalvia</taxon>
        <taxon>Autobranchia</taxon>
        <taxon>Heteroconchia</taxon>
        <taxon>Euheterodonta</taxon>
        <taxon>Imparidentia</taxon>
        <taxon>Neoheterodontei</taxon>
        <taxon>Myida</taxon>
        <taxon>Dreissenoidea</taxon>
        <taxon>Dreissenidae</taxon>
        <taxon>Dreissena</taxon>
    </lineage>
</organism>
<reference evidence="1" key="1">
    <citation type="journal article" date="2019" name="bioRxiv">
        <title>The Genome of the Zebra Mussel, Dreissena polymorpha: A Resource for Invasive Species Research.</title>
        <authorList>
            <person name="McCartney M.A."/>
            <person name="Auch B."/>
            <person name="Kono T."/>
            <person name="Mallez S."/>
            <person name="Zhang Y."/>
            <person name="Obille A."/>
            <person name="Becker A."/>
            <person name="Abrahante J.E."/>
            <person name="Garbe J."/>
            <person name="Badalamenti J.P."/>
            <person name="Herman A."/>
            <person name="Mangelson H."/>
            <person name="Liachko I."/>
            <person name="Sullivan S."/>
            <person name="Sone E.D."/>
            <person name="Koren S."/>
            <person name="Silverstein K.A.T."/>
            <person name="Beckman K.B."/>
            <person name="Gohl D.M."/>
        </authorList>
    </citation>
    <scope>NUCLEOTIDE SEQUENCE</scope>
    <source>
        <strain evidence="1">Duluth1</strain>
        <tissue evidence="1">Whole animal</tissue>
    </source>
</reference>
<comment type="caution">
    <text evidence="1">The sequence shown here is derived from an EMBL/GenBank/DDBJ whole genome shotgun (WGS) entry which is preliminary data.</text>
</comment>
<evidence type="ECO:0000313" key="1">
    <source>
        <dbReference type="EMBL" id="KAH3708229.1"/>
    </source>
</evidence>